<keyword evidence="3" id="KW-0808">Transferase</keyword>
<dbReference type="GO" id="GO:0004475">
    <property type="term" value="F:mannose-1-phosphate guanylyltransferase (GTP) activity"/>
    <property type="evidence" value="ECO:0007669"/>
    <property type="project" value="InterPro"/>
</dbReference>
<evidence type="ECO:0000259" key="2">
    <source>
        <dbReference type="Pfam" id="PF22640"/>
    </source>
</evidence>
<comment type="caution">
    <text evidence="3">The sequence shown here is derived from an EMBL/GenBank/DDBJ whole genome shotgun (WGS) entry which is preliminary data.</text>
</comment>
<evidence type="ECO:0000313" key="4">
    <source>
        <dbReference type="Proteomes" id="UP000245166"/>
    </source>
</evidence>
<gene>
    <name evidence="3" type="ORF">C8046_06460</name>
</gene>
<protein>
    <submittedName>
        <fullName evidence="3">Mannose-1-phosphate guanylyltransferase</fullName>
    </submittedName>
</protein>
<keyword evidence="3" id="KW-0548">Nucleotidyltransferase</keyword>
<reference evidence="3 4" key="1">
    <citation type="submission" date="2018-03" db="EMBL/GenBank/DDBJ databases">
        <title>Genome assembly of novel Miniimonas species PCH200.</title>
        <authorList>
            <person name="Thakur V."/>
            <person name="Kumar V."/>
            <person name="Singh D."/>
        </authorList>
    </citation>
    <scope>NUCLEOTIDE SEQUENCE [LARGE SCALE GENOMIC DNA]</scope>
    <source>
        <strain evidence="3 4">PCH200</strain>
    </source>
</reference>
<dbReference type="Proteomes" id="UP000245166">
    <property type="component" value="Unassembled WGS sequence"/>
</dbReference>
<dbReference type="InterPro" id="IPR005835">
    <property type="entry name" value="NTP_transferase_dom"/>
</dbReference>
<evidence type="ECO:0000259" key="1">
    <source>
        <dbReference type="Pfam" id="PF00483"/>
    </source>
</evidence>
<dbReference type="CDD" id="cd02509">
    <property type="entry name" value="GDP-M1P_Guanylyltransferase"/>
    <property type="match status" value="1"/>
</dbReference>
<dbReference type="SUPFAM" id="SSF53448">
    <property type="entry name" value="Nucleotide-diphospho-sugar transferases"/>
    <property type="match status" value="1"/>
</dbReference>
<dbReference type="InterPro" id="IPR049577">
    <property type="entry name" value="GMPP_N"/>
</dbReference>
<dbReference type="InterPro" id="IPR051161">
    <property type="entry name" value="Mannose-6P_isomerase_type2"/>
</dbReference>
<dbReference type="EMBL" id="PYHR01000002">
    <property type="protein sequence ID" value="PWD50349.1"/>
    <property type="molecule type" value="Genomic_DNA"/>
</dbReference>
<sequence length="370" mass="38167">MTPIDDLYAIVPAGGAGTRLWPLSRRSRPKFLLDVLGTGRTLLQGTLDRLLPLTGPDRVVVVTGTAHAAAVAEQLPEVGVANLVAEPSPRDSMAAIGLAAAILERRHGSVLVASFAADHVVPDVEGFHTAVRHAAVAARAGYVTTIGITPTAPSTAFGYIRSGAPLEPTEGGPTARAVVEFVEKPDAETAAGYLASGDVAWNAGMFVARTDVLLGHLERLQPPLAAGLREIAAAWDTAEREEVLGRVWPTLTRIAIDHAIAEPVAATGGVAVVPGAFTWDDVGDWASLATLVSPDGDGVRRVSAGGASPVVAIDAPGAFVSADRPVAVVGLRDAVVVLTPDALLVTDAAHAQQVKAVVDELLARDRSDLV</sequence>
<dbReference type="AlphaFoldDB" id="A0A2U1ZTN4"/>
<organism evidence="3 4">
    <name type="scientific">Serinibacter arcticus</name>
    <dbReference type="NCBI Taxonomy" id="1655435"/>
    <lineage>
        <taxon>Bacteria</taxon>
        <taxon>Bacillati</taxon>
        <taxon>Actinomycetota</taxon>
        <taxon>Actinomycetes</taxon>
        <taxon>Micrococcales</taxon>
        <taxon>Beutenbergiaceae</taxon>
        <taxon>Serinibacter</taxon>
    </lineage>
</organism>
<dbReference type="InterPro" id="IPR054566">
    <property type="entry name" value="ManC/GMP-like_b-helix"/>
</dbReference>
<dbReference type="GO" id="GO:0009298">
    <property type="term" value="P:GDP-mannose biosynthetic process"/>
    <property type="evidence" value="ECO:0007669"/>
    <property type="project" value="TreeGrafter"/>
</dbReference>
<feature type="domain" description="MannoseP isomerase/GMP-like beta-helix" evidence="2">
    <location>
        <begin position="310"/>
        <end position="361"/>
    </location>
</feature>
<proteinExistence type="predicted"/>
<evidence type="ECO:0000313" key="3">
    <source>
        <dbReference type="EMBL" id="PWD50349.1"/>
    </source>
</evidence>
<accession>A0A2U1ZTN4</accession>
<feature type="domain" description="Nucleotidyl transferase" evidence="1">
    <location>
        <begin position="9"/>
        <end position="290"/>
    </location>
</feature>
<dbReference type="InterPro" id="IPR029044">
    <property type="entry name" value="Nucleotide-diphossugar_trans"/>
</dbReference>
<dbReference type="PANTHER" id="PTHR46390:SF1">
    <property type="entry name" value="MANNOSE-1-PHOSPHATE GUANYLYLTRANSFERASE"/>
    <property type="match status" value="1"/>
</dbReference>
<name>A0A2U1ZTN4_9MICO</name>
<dbReference type="Pfam" id="PF00483">
    <property type="entry name" value="NTP_transferase"/>
    <property type="match status" value="1"/>
</dbReference>
<dbReference type="OrthoDB" id="9806359at2"/>
<dbReference type="Pfam" id="PF22640">
    <property type="entry name" value="ManC_GMP_beta-helix"/>
    <property type="match status" value="1"/>
</dbReference>
<keyword evidence="4" id="KW-1185">Reference proteome</keyword>
<dbReference type="SUPFAM" id="SSF159283">
    <property type="entry name" value="Guanosine diphospho-D-mannose pyrophosphorylase/mannose-6-phosphate isomerase linker domain"/>
    <property type="match status" value="1"/>
</dbReference>
<dbReference type="RefSeq" id="WP_109228731.1">
    <property type="nucleotide sequence ID" value="NZ_PYHR01000002.1"/>
</dbReference>
<dbReference type="Gene3D" id="3.90.550.10">
    <property type="entry name" value="Spore Coat Polysaccharide Biosynthesis Protein SpsA, Chain A"/>
    <property type="match status" value="1"/>
</dbReference>
<dbReference type="PANTHER" id="PTHR46390">
    <property type="entry name" value="MANNOSE-1-PHOSPHATE GUANYLYLTRANSFERASE"/>
    <property type="match status" value="1"/>
</dbReference>